<feature type="chain" id="PRO_5029800447" evidence="1">
    <location>
        <begin position="22"/>
        <end position="134"/>
    </location>
</feature>
<name>A0A7J7WW69_MYOMY</name>
<evidence type="ECO:0000313" key="3">
    <source>
        <dbReference type="Proteomes" id="UP000527355"/>
    </source>
</evidence>
<sequence>MLPALRALSLLCAHSLQTAHSYGSTMDVLEVHPPRKSLANDWRAGGGGLSSLASRGATLRWNLHVWVPWGTGILCPLWPLPLPSCFPQSPSCGGRGRSLPQGLPQPGVPVSGSASGELHLRHRVSTVDKSCGKC</sequence>
<dbReference type="EMBL" id="JABWUV010000007">
    <property type="protein sequence ID" value="KAF6341572.1"/>
    <property type="molecule type" value="Genomic_DNA"/>
</dbReference>
<keyword evidence="3" id="KW-1185">Reference proteome</keyword>
<dbReference type="Proteomes" id="UP000527355">
    <property type="component" value="Unassembled WGS sequence"/>
</dbReference>
<feature type="signal peptide" evidence="1">
    <location>
        <begin position="1"/>
        <end position="21"/>
    </location>
</feature>
<protein>
    <submittedName>
        <fullName evidence="2">Uncharacterized protein</fullName>
    </submittedName>
</protein>
<proteinExistence type="predicted"/>
<keyword evidence="1" id="KW-0732">Signal</keyword>
<dbReference type="AlphaFoldDB" id="A0A7J7WW69"/>
<evidence type="ECO:0000313" key="2">
    <source>
        <dbReference type="EMBL" id="KAF6341572.1"/>
    </source>
</evidence>
<comment type="caution">
    <text evidence="2">The sequence shown here is derived from an EMBL/GenBank/DDBJ whole genome shotgun (WGS) entry which is preliminary data.</text>
</comment>
<evidence type="ECO:0000256" key="1">
    <source>
        <dbReference type="SAM" id="SignalP"/>
    </source>
</evidence>
<gene>
    <name evidence="2" type="ORF">mMyoMyo1_011973</name>
</gene>
<reference evidence="2 3" key="1">
    <citation type="journal article" date="2020" name="Nature">
        <title>Six reference-quality genomes reveal evolution of bat adaptations.</title>
        <authorList>
            <person name="Jebb D."/>
            <person name="Huang Z."/>
            <person name="Pippel M."/>
            <person name="Hughes G.M."/>
            <person name="Lavrichenko K."/>
            <person name="Devanna P."/>
            <person name="Winkler S."/>
            <person name="Jermiin L.S."/>
            <person name="Skirmuntt E.C."/>
            <person name="Katzourakis A."/>
            <person name="Burkitt-Gray L."/>
            <person name="Ray D.A."/>
            <person name="Sullivan K.A.M."/>
            <person name="Roscito J.G."/>
            <person name="Kirilenko B.M."/>
            <person name="Davalos L.M."/>
            <person name="Corthals A.P."/>
            <person name="Power M.L."/>
            <person name="Jones G."/>
            <person name="Ransome R.D."/>
            <person name="Dechmann D.K.N."/>
            <person name="Locatelli A.G."/>
            <person name="Puechmaille S.J."/>
            <person name="Fedrigo O."/>
            <person name="Jarvis E.D."/>
            <person name="Hiller M."/>
            <person name="Vernes S.C."/>
            <person name="Myers E.W."/>
            <person name="Teeling E.C."/>
        </authorList>
    </citation>
    <scope>NUCLEOTIDE SEQUENCE [LARGE SCALE GENOMIC DNA]</scope>
    <source>
        <strain evidence="2">MMyoMyo1</strain>
        <tissue evidence="2">Flight muscle</tissue>
    </source>
</reference>
<accession>A0A7J7WW69</accession>
<organism evidence="2 3">
    <name type="scientific">Myotis myotis</name>
    <name type="common">Greater mouse-eared bat</name>
    <name type="synonym">Vespertilio myotis</name>
    <dbReference type="NCBI Taxonomy" id="51298"/>
    <lineage>
        <taxon>Eukaryota</taxon>
        <taxon>Metazoa</taxon>
        <taxon>Chordata</taxon>
        <taxon>Craniata</taxon>
        <taxon>Vertebrata</taxon>
        <taxon>Euteleostomi</taxon>
        <taxon>Mammalia</taxon>
        <taxon>Eutheria</taxon>
        <taxon>Laurasiatheria</taxon>
        <taxon>Chiroptera</taxon>
        <taxon>Yangochiroptera</taxon>
        <taxon>Vespertilionidae</taxon>
        <taxon>Myotis</taxon>
    </lineage>
</organism>